<dbReference type="Proteomes" id="UP001187682">
    <property type="component" value="Unassembled WGS sequence"/>
</dbReference>
<comment type="caution">
    <text evidence="2">The sequence shown here is derived from an EMBL/GenBank/DDBJ whole genome shotgun (WGS) entry which is preliminary data.</text>
</comment>
<organism evidence="2 3">
    <name type="scientific">Cephalotrichum gorgonifer</name>
    <dbReference type="NCBI Taxonomy" id="2041049"/>
    <lineage>
        <taxon>Eukaryota</taxon>
        <taxon>Fungi</taxon>
        <taxon>Dikarya</taxon>
        <taxon>Ascomycota</taxon>
        <taxon>Pezizomycotina</taxon>
        <taxon>Sordariomycetes</taxon>
        <taxon>Hypocreomycetidae</taxon>
        <taxon>Microascales</taxon>
        <taxon>Microascaceae</taxon>
        <taxon>Cephalotrichum</taxon>
    </lineage>
</organism>
<feature type="compositionally biased region" description="Low complexity" evidence="1">
    <location>
        <begin position="73"/>
        <end position="87"/>
    </location>
</feature>
<reference evidence="2" key="1">
    <citation type="submission" date="2018-03" db="EMBL/GenBank/DDBJ databases">
        <authorList>
            <person name="Guldener U."/>
        </authorList>
    </citation>
    <scope>NUCLEOTIDE SEQUENCE</scope>
</reference>
<protein>
    <submittedName>
        <fullName evidence="2">Uncharacterized protein</fullName>
    </submittedName>
</protein>
<accession>A0AAE8N675</accession>
<feature type="compositionally biased region" description="Polar residues" evidence="1">
    <location>
        <begin position="88"/>
        <end position="98"/>
    </location>
</feature>
<gene>
    <name evidence="2" type="ORF">DNG_08562</name>
</gene>
<feature type="region of interest" description="Disordered" evidence="1">
    <location>
        <begin position="199"/>
        <end position="235"/>
    </location>
</feature>
<feature type="region of interest" description="Disordered" evidence="1">
    <location>
        <begin position="72"/>
        <end position="124"/>
    </location>
</feature>
<evidence type="ECO:0000313" key="2">
    <source>
        <dbReference type="EMBL" id="SPO05873.1"/>
    </source>
</evidence>
<dbReference type="EMBL" id="ONZQ02000014">
    <property type="protein sequence ID" value="SPO05873.1"/>
    <property type="molecule type" value="Genomic_DNA"/>
</dbReference>
<proteinExistence type="predicted"/>
<keyword evidence="3" id="KW-1185">Reference proteome</keyword>
<sequence length="235" mass="25205">MPPGSMPSHTHAAAPNGAGYNVVFVPTPMQGQGFPAGSQFAGHPNPNANLPGAMGLSSHPCALNPQQAVMVAPTHQSQTTTHTGQPSMMGQSQDQLQQALPRPEPRVFPQQGQPSRRLPHQEHSPGKHIIVDIADTAMEVFPFAKVAKRHNVAIDKVRNIFDAVVAVPFLRVPTDKRRAGKVGQERVKKYLMVKKDLKKQAGERGESGQVSAYDVARSMGPKAPGGRADGFPGPW</sequence>
<dbReference type="AlphaFoldDB" id="A0AAE8N675"/>
<evidence type="ECO:0000256" key="1">
    <source>
        <dbReference type="SAM" id="MobiDB-lite"/>
    </source>
</evidence>
<evidence type="ECO:0000313" key="3">
    <source>
        <dbReference type="Proteomes" id="UP001187682"/>
    </source>
</evidence>
<name>A0AAE8N675_9PEZI</name>